<dbReference type="CDD" id="cd00751">
    <property type="entry name" value="thiolase"/>
    <property type="match status" value="1"/>
</dbReference>
<feature type="domain" description="Thiolase N-terminal" evidence="5">
    <location>
        <begin position="5"/>
        <end position="240"/>
    </location>
</feature>
<keyword evidence="3 4" id="KW-0012">Acyltransferase</keyword>
<dbReference type="InterPro" id="IPR016039">
    <property type="entry name" value="Thiolase-like"/>
</dbReference>
<evidence type="ECO:0000259" key="6">
    <source>
        <dbReference type="Pfam" id="PF02803"/>
    </source>
</evidence>
<dbReference type="NCBIfam" id="TIGR01930">
    <property type="entry name" value="AcCoA-C-Actrans"/>
    <property type="match status" value="1"/>
</dbReference>
<dbReference type="InterPro" id="IPR020617">
    <property type="entry name" value="Thiolase_C"/>
</dbReference>
<dbReference type="PROSITE" id="PS00737">
    <property type="entry name" value="THIOLASE_2"/>
    <property type="match status" value="1"/>
</dbReference>
<dbReference type="GO" id="GO:0016746">
    <property type="term" value="F:acyltransferase activity"/>
    <property type="evidence" value="ECO:0007669"/>
    <property type="project" value="UniProtKB-KW"/>
</dbReference>
<evidence type="ECO:0000256" key="1">
    <source>
        <dbReference type="ARBA" id="ARBA00010982"/>
    </source>
</evidence>
<dbReference type="SUPFAM" id="SSF53901">
    <property type="entry name" value="Thiolase-like"/>
    <property type="match status" value="2"/>
</dbReference>
<dbReference type="PIRSF" id="PIRSF000429">
    <property type="entry name" value="Ac-CoA_Ac_transf"/>
    <property type="match status" value="1"/>
</dbReference>
<dbReference type="EC" id="2.3.1.-" evidence="7"/>
<protein>
    <submittedName>
        <fullName evidence="7">Thiolase family protein</fullName>
        <ecNumber evidence="7">2.3.1.-</ecNumber>
    </submittedName>
</protein>
<evidence type="ECO:0000313" key="8">
    <source>
        <dbReference type="Proteomes" id="UP001255416"/>
    </source>
</evidence>
<evidence type="ECO:0000256" key="4">
    <source>
        <dbReference type="RuleBase" id="RU003557"/>
    </source>
</evidence>
<evidence type="ECO:0000256" key="3">
    <source>
        <dbReference type="ARBA" id="ARBA00023315"/>
    </source>
</evidence>
<comment type="caution">
    <text evidence="7">The sequence shown here is derived from an EMBL/GenBank/DDBJ whole genome shotgun (WGS) entry which is preliminary data.</text>
</comment>
<keyword evidence="8" id="KW-1185">Reference proteome</keyword>
<feature type="domain" description="Thiolase C-terminal" evidence="6">
    <location>
        <begin position="253"/>
        <end position="367"/>
    </location>
</feature>
<dbReference type="Proteomes" id="UP001255416">
    <property type="component" value="Unassembled WGS sequence"/>
</dbReference>
<dbReference type="InterPro" id="IPR020616">
    <property type="entry name" value="Thiolase_N"/>
</dbReference>
<dbReference type="InterPro" id="IPR002155">
    <property type="entry name" value="Thiolase"/>
</dbReference>
<dbReference type="PANTHER" id="PTHR18919">
    <property type="entry name" value="ACETYL-COA C-ACYLTRANSFERASE"/>
    <property type="match status" value="1"/>
</dbReference>
<reference evidence="8" key="1">
    <citation type="submission" date="2023-05" db="EMBL/GenBank/DDBJ databases">
        <title>Sedimentitalea sp. nov. JM2-8.</title>
        <authorList>
            <person name="Huang J."/>
        </authorList>
    </citation>
    <scope>NUCLEOTIDE SEQUENCE [LARGE SCALE GENOMIC DNA]</scope>
    <source>
        <strain evidence="8">KHS03</strain>
    </source>
</reference>
<dbReference type="RefSeq" id="WP_316781963.1">
    <property type="nucleotide sequence ID" value="NZ_JASMWN010000028.1"/>
</dbReference>
<dbReference type="PANTHER" id="PTHR18919:SF107">
    <property type="entry name" value="ACETYL-COA ACETYLTRANSFERASE, CYTOSOLIC"/>
    <property type="match status" value="1"/>
</dbReference>
<comment type="similarity">
    <text evidence="1 4">Belongs to the thiolase-like superfamily. Thiolase family.</text>
</comment>
<sequence length="368" mass="37864">MNRSFILSAARSAVVPRGGRFSHLSLQELAKPVLLDCLVRSGVGAGDVDEIIVGNALGAGGNPARLISLAAGFGEHVAGMTIDRQCCSGLDAIILADAMIRSGQARIVVAGGVESYSRRPLRAQTFPDGRPPAPYDQPPFTPWPERDPDMAVAAAHLANELGISREEQDAWAVTSHQKALASRARLTEEIVPIETVEKDTFTRNLTQKTCARATPIAGSITAANTSVAADAAAFCVVTSQDVAGSVQCDSVEVVAGRTVGGQPDRPGITPVAAIQQVLLDEGLSPGDIDVVEVMEAFAAQAIACVSQSGLQSERTNLGGGSLARGHPIGASGAINAVRLYHELLRSGGNGIAAIAAAGGLGTALLLRA</sequence>
<gene>
    <name evidence="7" type="ORF">QO231_22900</name>
</gene>
<proteinExistence type="inferred from homology"/>
<dbReference type="Pfam" id="PF00108">
    <property type="entry name" value="Thiolase_N"/>
    <property type="match status" value="1"/>
</dbReference>
<dbReference type="EMBL" id="JASMWN010000028">
    <property type="protein sequence ID" value="MDU9006691.1"/>
    <property type="molecule type" value="Genomic_DNA"/>
</dbReference>
<evidence type="ECO:0000259" key="5">
    <source>
        <dbReference type="Pfam" id="PF00108"/>
    </source>
</evidence>
<dbReference type="Gene3D" id="3.40.47.10">
    <property type="match status" value="2"/>
</dbReference>
<dbReference type="InterPro" id="IPR020613">
    <property type="entry name" value="Thiolase_CS"/>
</dbReference>
<keyword evidence="2 4" id="KW-0808">Transferase</keyword>
<accession>A0ABU3VKK6</accession>
<name>A0ABU3VKK6_9RHOB</name>
<evidence type="ECO:0000313" key="7">
    <source>
        <dbReference type="EMBL" id="MDU9006691.1"/>
    </source>
</evidence>
<evidence type="ECO:0000256" key="2">
    <source>
        <dbReference type="ARBA" id="ARBA00022679"/>
    </source>
</evidence>
<organism evidence="7 8">
    <name type="scientific">Sedimentitalea todarodis</name>
    <dbReference type="NCBI Taxonomy" id="1631240"/>
    <lineage>
        <taxon>Bacteria</taxon>
        <taxon>Pseudomonadati</taxon>
        <taxon>Pseudomonadota</taxon>
        <taxon>Alphaproteobacteria</taxon>
        <taxon>Rhodobacterales</taxon>
        <taxon>Paracoccaceae</taxon>
        <taxon>Sedimentitalea</taxon>
    </lineage>
</organism>
<dbReference type="Pfam" id="PF02803">
    <property type="entry name" value="Thiolase_C"/>
    <property type="match status" value="1"/>
</dbReference>